<dbReference type="RefSeq" id="WP_014053766.1">
    <property type="nucleotide sequence ID" value="NC_015957.1"/>
</dbReference>
<gene>
    <name evidence="1" type="ORF">Strvi_0466</name>
</gene>
<evidence type="ECO:0000313" key="2">
    <source>
        <dbReference type="Proteomes" id="UP000008703"/>
    </source>
</evidence>
<dbReference type="KEGG" id="svl:Strvi_0466"/>
<protein>
    <submittedName>
        <fullName evidence="1">Uncharacterized protein</fullName>
    </submittedName>
</protein>
<dbReference type="eggNOG" id="ENOG5031RMR">
    <property type="taxonomic scope" value="Bacteria"/>
</dbReference>
<dbReference type="HOGENOM" id="CLU_2195478_0_0_11"/>
<accession>G2P9V3</accession>
<dbReference type="InterPro" id="IPR046300">
    <property type="entry name" value="DUF6415"/>
</dbReference>
<sequence>MVATGSQDQDRTAVTGPQEVDVEQVKGAIVRALVESSTVPRYEDLCELREVLIGHIKTLTPLATKQIDRLNHGTVEWYGKASKLRSISYEVAAGLGHGLLSAKAHVQGLGYTCRFLLENSGLQGERKG</sequence>
<reference evidence="1" key="1">
    <citation type="submission" date="2011-08" db="EMBL/GenBank/DDBJ databases">
        <title>Complete sequence of chromosome of Streptomyces violaceusniger Tu 4113.</title>
        <authorList>
            <consortium name="US DOE Joint Genome Institute"/>
            <person name="Lucas S."/>
            <person name="Han J."/>
            <person name="Lapidus A."/>
            <person name="Cheng J.-F."/>
            <person name="Goodwin L."/>
            <person name="Pitluck S."/>
            <person name="Peters L."/>
            <person name="Ivanova N."/>
            <person name="Daligault H."/>
            <person name="Detter J.C."/>
            <person name="Han C."/>
            <person name="Tapia R."/>
            <person name="Land M."/>
            <person name="Hauser L."/>
            <person name="Kyrpides N."/>
            <person name="Ivanova N."/>
            <person name="Pagani I."/>
            <person name="Hagen A."/>
            <person name="Katz L."/>
            <person name="Fiedler H.-P."/>
            <person name="Keasling J."/>
            <person name="Fortman J."/>
            <person name="Woyke T."/>
        </authorList>
    </citation>
    <scope>NUCLEOTIDE SEQUENCE [LARGE SCALE GENOMIC DNA]</scope>
    <source>
        <strain evidence="1">Tu 4113</strain>
    </source>
</reference>
<dbReference type="Proteomes" id="UP000008703">
    <property type="component" value="Chromosome"/>
</dbReference>
<proteinExistence type="predicted"/>
<name>G2P9V3_STRV4</name>
<dbReference type="Pfam" id="PF19979">
    <property type="entry name" value="DUF6415"/>
    <property type="match status" value="1"/>
</dbReference>
<keyword evidence="2" id="KW-1185">Reference proteome</keyword>
<evidence type="ECO:0000313" key="1">
    <source>
        <dbReference type="EMBL" id="AEM80244.1"/>
    </source>
</evidence>
<organism evidence="1 2">
    <name type="scientific">Streptomyces violaceusniger (strain Tu 4113)</name>
    <dbReference type="NCBI Taxonomy" id="653045"/>
    <lineage>
        <taxon>Bacteria</taxon>
        <taxon>Bacillati</taxon>
        <taxon>Actinomycetota</taxon>
        <taxon>Actinomycetes</taxon>
        <taxon>Kitasatosporales</taxon>
        <taxon>Streptomycetaceae</taxon>
        <taxon>Streptomyces</taxon>
        <taxon>Streptomyces violaceusniger group</taxon>
    </lineage>
</organism>
<dbReference type="EMBL" id="CP002994">
    <property type="protein sequence ID" value="AEM80244.1"/>
    <property type="molecule type" value="Genomic_DNA"/>
</dbReference>
<dbReference type="AlphaFoldDB" id="G2P9V3"/>